<keyword evidence="1" id="KW-0732">Signal</keyword>
<organism evidence="2">
    <name type="scientific">Pycnococcus provasolii</name>
    <dbReference type="NCBI Taxonomy" id="41880"/>
    <lineage>
        <taxon>Eukaryota</taxon>
        <taxon>Viridiplantae</taxon>
        <taxon>Chlorophyta</taxon>
        <taxon>Pseudoscourfieldiophyceae</taxon>
        <taxon>Pseudoscourfieldiales</taxon>
        <taxon>Pycnococcaceae</taxon>
        <taxon>Pycnococcus</taxon>
    </lineage>
</organism>
<protein>
    <recommendedName>
        <fullName evidence="3">Tautomerase cis-CaaD-like domain-containing protein</fullName>
    </recommendedName>
</protein>
<dbReference type="SUPFAM" id="SSF55331">
    <property type="entry name" value="Tautomerase/MIF"/>
    <property type="match status" value="1"/>
</dbReference>
<feature type="signal peptide" evidence="1">
    <location>
        <begin position="1"/>
        <end position="16"/>
    </location>
</feature>
<gene>
    <name evidence="2" type="ORF">PPRO1471_LOCUS3452</name>
</gene>
<dbReference type="EMBL" id="HBGR01005127">
    <property type="protein sequence ID" value="CAD9375564.1"/>
    <property type="molecule type" value="Transcribed_RNA"/>
</dbReference>
<proteinExistence type="predicted"/>
<dbReference type="AlphaFoldDB" id="A0A7S2ASZ2"/>
<dbReference type="Gene3D" id="3.30.429.10">
    <property type="entry name" value="Macrophage Migration Inhibitory Factor"/>
    <property type="match status" value="1"/>
</dbReference>
<evidence type="ECO:0000313" key="2">
    <source>
        <dbReference type="EMBL" id="CAD9375564.1"/>
    </source>
</evidence>
<evidence type="ECO:0008006" key="3">
    <source>
        <dbReference type="Google" id="ProtNLM"/>
    </source>
</evidence>
<dbReference type="InterPro" id="IPR014347">
    <property type="entry name" value="Tautomerase/MIF_sf"/>
</dbReference>
<name>A0A7S2ASZ2_9CHLO</name>
<reference evidence="2" key="1">
    <citation type="submission" date="2021-01" db="EMBL/GenBank/DDBJ databases">
        <authorList>
            <person name="Corre E."/>
            <person name="Pelletier E."/>
            <person name="Niang G."/>
            <person name="Scheremetjew M."/>
            <person name="Finn R."/>
            <person name="Kale V."/>
            <person name="Holt S."/>
            <person name="Cochrane G."/>
            <person name="Meng A."/>
            <person name="Brown T."/>
            <person name="Cohen L."/>
        </authorList>
    </citation>
    <scope>NUCLEOTIDE SEQUENCE</scope>
    <source>
        <strain evidence="2">RCC733</strain>
    </source>
</reference>
<accession>A0A7S2ASZ2</accession>
<sequence>MVWFGFVWVMPTVSLATNAAPGDEACRALINECTDVLYTIVGCPREFVHIDLSTGKVGTWGGDFDAPWVQMRIVLGEGQVDDMTKRASIGDALKPIVEKHTGTPAGRFQVLFEDVRLDHLYIGHIGVLGASAPPS</sequence>
<feature type="chain" id="PRO_5031287350" description="Tautomerase cis-CaaD-like domain-containing protein" evidence="1">
    <location>
        <begin position="17"/>
        <end position="135"/>
    </location>
</feature>
<evidence type="ECO:0000256" key="1">
    <source>
        <dbReference type="SAM" id="SignalP"/>
    </source>
</evidence>